<dbReference type="Gene3D" id="3.40.50.300">
    <property type="entry name" value="P-loop containing nucleotide triphosphate hydrolases"/>
    <property type="match status" value="1"/>
</dbReference>
<keyword evidence="3 5" id="KW-0378">Hydrolase</keyword>
<dbReference type="PANTHER" id="PTHR11241">
    <property type="entry name" value="DEOXYURIDINE 5'-TRIPHOSPHATE NUCLEOTIDOHYDROLASE"/>
    <property type="match status" value="1"/>
</dbReference>
<dbReference type="SUPFAM" id="SSF52540">
    <property type="entry name" value="P-loop containing nucleoside triphosphate hydrolases"/>
    <property type="match status" value="1"/>
</dbReference>
<dbReference type="Pfam" id="PF00692">
    <property type="entry name" value="dUTPase"/>
    <property type="match status" value="1"/>
</dbReference>
<evidence type="ECO:0000256" key="3">
    <source>
        <dbReference type="ARBA" id="ARBA00022801"/>
    </source>
</evidence>
<organism evidence="7 8">
    <name type="scientific">Popillia japonica</name>
    <name type="common">Japanese beetle</name>
    <dbReference type="NCBI Taxonomy" id="7064"/>
    <lineage>
        <taxon>Eukaryota</taxon>
        <taxon>Metazoa</taxon>
        <taxon>Ecdysozoa</taxon>
        <taxon>Arthropoda</taxon>
        <taxon>Hexapoda</taxon>
        <taxon>Insecta</taxon>
        <taxon>Pterygota</taxon>
        <taxon>Neoptera</taxon>
        <taxon>Endopterygota</taxon>
        <taxon>Coleoptera</taxon>
        <taxon>Polyphaga</taxon>
        <taxon>Scarabaeiformia</taxon>
        <taxon>Scarabaeidae</taxon>
        <taxon>Rutelinae</taxon>
        <taxon>Popillia</taxon>
    </lineage>
</organism>
<evidence type="ECO:0000256" key="1">
    <source>
        <dbReference type="ARBA" id="ARBA00005142"/>
    </source>
</evidence>
<evidence type="ECO:0000313" key="7">
    <source>
        <dbReference type="EMBL" id="KAK9694277.1"/>
    </source>
</evidence>
<proteinExistence type="inferred from homology"/>
<protein>
    <recommendedName>
        <fullName evidence="5">Deoxyuridine 5'-triphosphate nucleotidohydrolase</fullName>
        <shortName evidence="5">dUTPase</shortName>
        <ecNumber evidence="5">3.6.1.23</ecNumber>
    </recommendedName>
    <alternativeName>
        <fullName evidence="5">dUTP pyrophosphatase</fullName>
    </alternativeName>
</protein>
<dbReference type="PANTHER" id="PTHR11241:SF0">
    <property type="entry name" value="DEOXYURIDINE 5'-TRIPHOSPHATE NUCLEOTIDOHYDROLASE"/>
    <property type="match status" value="1"/>
</dbReference>
<evidence type="ECO:0000256" key="4">
    <source>
        <dbReference type="ARBA" id="ARBA00023080"/>
    </source>
</evidence>
<accession>A0AAW1IVK2</accession>
<dbReference type="InterPro" id="IPR027417">
    <property type="entry name" value="P-loop_NTPase"/>
</dbReference>
<dbReference type="InterPro" id="IPR036157">
    <property type="entry name" value="dUTPase-like_sf"/>
</dbReference>
<dbReference type="GO" id="GO:0006226">
    <property type="term" value="P:dUMP biosynthetic process"/>
    <property type="evidence" value="ECO:0007669"/>
    <property type="project" value="UniProtKB-UniRule"/>
</dbReference>
<comment type="function">
    <text evidence="5">Involved in nucleotide metabolism via production of dUMP, the immediate precursor of thymidine nucleotides, and decreases the intracellular concentration of dUTP so that uracil cannot be incorporated into DNA.</text>
</comment>
<dbReference type="Proteomes" id="UP001458880">
    <property type="component" value="Unassembled WGS sequence"/>
</dbReference>
<comment type="pathway">
    <text evidence="1 5">Pyrimidine metabolism; dUMP biosynthesis; dUMP from dCTP (dUTP route): step 2/2.</text>
</comment>
<comment type="similarity">
    <text evidence="2 5">Belongs to the dUTPase family.</text>
</comment>
<dbReference type="AlphaFoldDB" id="A0AAW1IVK2"/>
<evidence type="ECO:0000256" key="5">
    <source>
        <dbReference type="RuleBase" id="RU367024"/>
    </source>
</evidence>
<dbReference type="GO" id="GO:0004170">
    <property type="term" value="F:dUTP diphosphatase activity"/>
    <property type="evidence" value="ECO:0007669"/>
    <property type="project" value="UniProtKB-UniRule"/>
</dbReference>
<keyword evidence="4 5" id="KW-0546">Nucleotide metabolism</keyword>
<keyword evidence="8" id="KW-1185">Reference proteome</keyword>
<dbReference type="InterPro" id="IPR033704">
    <property type="entry name" value="dUTPase_trimeric"/>
</dbReference>
<dbReference type="InterPro" id="IPR008181">
    <property type="entry name" value="dUTPase"/>
</dbReference>
<comment type="cofactor">
    <cofactor evidence="5">
        <name>Mg(2+)</name>
        <dbReference type="ChEBI" id="CHEBI:18420"/>
    </cofactor>
</comment>
<comment type="catalytic activity">
    <reaction evidence="5">
        <text>dUTP + H2O = dUMP + diphosphate + H(+)</text>
        <dbReference type="Rhea" id="RHEA:10248"/>
        <dbReference type="ChEBI" id="CHEBI:15377"/>
        <dbReference type="ChEBI" id="CHEBI:15378"/>
        <dbReference type="ChEBI" id="CHEBI:33019"/>
        <dbReference type="ChEBI" id="CHEBI:61555"/>
        <dbReference type="ChEBI" id="CHEBI:246422"/>
        <dbReference type="EC" id="3.6.1.23"/>
    </reaction>
</comment>
<gene>
    <name evidence="7" type="ORF">QE152_g33635</name>
</gene>
<dbReference type="InterPro" id="IPR029054">
    <property type="entry name" value="dUTPase-like"/>
</dbReference>
<dbReference type="CDD" id="cd07557">
    <property type="entry name" value="trimeric_dUTPase"/>
    <property type="match status" value="1"/>
</dbReference>
<feature type="domain" description="dUTPase-like" evidence="6">
    <location>
        <begin position="200"/>
        <end position="322"/>
    </location>
</feature>
<dbReference type="EMBL" id="JASPKY010000517">
    <property type="protein sequence ID" value="KAK9694277.1"/>
    <property type="molecule type" value="Genomic_DNA"/>
</dbReference>
<sequence length="329" mass="37133">MKIAIDGTACTGKSTFLKQLQIMSLPVIVGDYYEHCNRFPILKDKFANTDHKNIYTFYLTNKSIDGYIHDRCPISNIIYDWIIKILNGNMSIDEGLSMVNKYKDLLYPEGWFVIIWVTEEDEDIVINRMKQRNNGIDIFTAEYIRVQNQMFREVAKVFNFPLFVKRELLNADMHLQTLSLLIPIIRNSPIIYQMGEREIKTKPANDAGSDLTVSSNVVLLIGKLNQVCLLERVYIPKGFMGLIKERSSAAKKMGLSVVGGVIDAEYMGPLTVAVTVMKDSIVWLGDSIVQIVFIPIVKGNFCNCNVQGFATLRGENGWGSTGGYCNDAQ</sequence>
<evidence type="ECO:0000259" key="6">
    <source>
        <dbReference type="Pfam" id="PF00692"/>
    </source>
</evidence>
<dbReference type="SUPFAM" id="SSF51283">
    <property type="entry name" value="dUTPase-like"/>
    <property type="match status" value="1"/>
</dbReference>
<reference evidence="7 8" key="1">
    <citation type="journal article" date="2024" name="BMC Genomics">
        <title>De novo assembly and annotation of Popillia japonica's genome with initial clues to its potential as an invasive pest.</title>
        <authorList>
            <person name="Cucini C."/>
            <person name="Boschi S."/>
            <person name="Funari R."/>
            <person name="Cardaioli E."/>
            <person name="Iannotti N."/>
            <person name="Marturano G."/>
            <person name="Paoli F."/>
            <person name="Bruttini M."/>
            <person name="Carapelli A."/>
            <person name="Frati F."/>
            <person name="Nardi F."/>
        </authorList>
    </citation>
    <scope>NUCLEOTIDE SEQUENCE [LARGE SCALE GENOMIC DNA]</scope>
    <source>
        <strain evidence="7">DMR45628</strain>
    </source>
</reference>
<keyword evidence="5" id="KW-0460">Magnesium</keyword>
<dbReference type="GO" id="GO:0000287">
    <property type="term" value="F:magnesium ion binding"/>
    <property type="evidence" value="ECO:0007669"/>
    <property type="project" value="UniProtKB-UniRule"/>
</dbReference>
<evidence type="ECO:0000256" key="2">
    <source>
        <dbReference type="ARBA" id="ARBA00006581"/>
    </source>
</evidence>
<dbReference type="EC" id="3.6.1.23" evidence="5"/>
<name>A0AAW1IVK2_POPJA</name>
<keyword evidence="5" id="KW-0479">Metal-binding</keyword>
<evidence type="ECO:0000313" key="8">
    <source>
        <dbReference type="Proteomes" id="UP001458880"/>
    </source>
</evidence>
<dbReference type="Gene3D" id="2.70.40.10">
    <property type="match status" value="1"/>
</dbReference>
<dbReference type="GO" id="GO:0046081">
    <property type="term" value="P:dUTP catabolic process"/>
    <property type="evidence" value="ECO:0007669"/>
    <property type="project" value="UniProtKB-UniRule"/>
</dbReference>
<comment type="caution">
    <text evidence="7">The sequence shown here is derived from an EMBL/GenBank/DDBJ whole genome shotgun (WGS) entry which is preliminary data.</text>
</comment>